<protein>
    <submittedName>
        <fullName evidence="2">Uncharacterized protein</fullName>
    </submittedName>
</protein>
<evidence type="ECO:0000313" key="2">
    <source>
        <dbReference type="EMBL" id="UOE45478.1"/>
    </source>
</evidence>
<reference evidence="2 3" key="1">
    <citation type="submission" date="2022-03" db="EMBL/GenBank/DDBJ databases">
        <title>Mucilaginibacter sp. isolated from the gut of Protaetia brevitarsis seulensis larvae.</title>
        <authorList>
            <person name="Won M."/>
            <person name="Kim S.-J."/>
            <person name="Kwon S.-W."/>
        </authorList>
    </citation>
    <scope>NUCLEOTIDE SEQUENCE [LARGE SCALE GENOMIC DNA]</scope>
    <source>
        <strain evidence="2 3">CFWR-12</strain>
    </source>
</reference>
<evidence type="ECO:0000256" key="1">
    <source>
        <dbReference type="SAM" id="MobiDB-lite"/>
    </source>
</evidence>
<sequence length="51" mass="5712">MADIVVIDGVRWRREDAERRGLLKKAPAAKSQKPRNKAQTPANKAAEPEDK</sequence>
<gene>
    <name evidence="2" type="ORF">MTO99_06895</name>
</gene>
<feature type="region of interest" description="Disordered" evidence="1">
    <location>
        <begin position="15"/>
        <end position="51"/>
    </location>
</feature>
<proteinExistence type="predicted"/>
<dbReference type="RefSeq" id="WP_243558077.1">
    <property type="nucleotide sequence ID" value="NZ_CP094528.1"/>
</dbReference>
<name>A0ABY4C665_9MICO</name>
<dbReference type="Proteomes" id="UP000832097">
    <property type="component" value="Chromosome"/>
</dbReference>
<accession>A0ABY4C665</accession>
<dbReference type="EMBL" id="CP094528">
    <property type="protein sequence ID" value="UOE45478.1"/>
    <property type="molecule type" value="Genomic_DNA"/>
</dbReference>
<organism evidence="2 3">
    <name type="scientific">Agromyces larvae</name>
    <dbReference type="NCBI Taxonomy" id="2929802"/>
    <lineage>
        <taxon>Bacteria</taxon>
        <taxon>Bacillati</taxon>
        <taxon>Actinomycetota</taxon>
        <taxon>Actinomycetes</taxon>
        <taxon>Micrococcales</taxon>
        <taxon>Microbacteriaceae</taxon>
        <taxon>Agromyces</taxon>
    </lineage>
</organism>
<keyword evidence="3" id="KW-1185">Reference proteome</keyword>
<evidence type="ECO:0000313" key="3">
    <source>
        <dbReference type="Proteomes" id="UP000832097"/>
    </source>
</evidence>